<dbReference type="Gene3D" id="3.80.10.10">
    <property type="entry name" value="Ribonuclease Inhibitor"/>
    <property type="match status" value="1"/>
</dbReference>
<dbReference type="VEuPathDB" id="FungiDB:RhiirFUN_001853"/>
<organism evidence="1 2">
    <name type="scientific">Rhizophagus irregularis</name>
    <dbReference type="NCBI Taxonomy" id="588596"/>
    <lineage>
        <taxon>Eukaryota</taxon>
        <taxon>Fungi</taxon>
        <taxon>Fungi incertae sedis</taxon>
        <taxon>Mucoromycota</taxon>
        <taxon>Glomeromycotina</taxon>
        <taxon>Glomeromycetes</taxon>
        <taxon>Glomerales</taxon>
        <taxon>Glomeraceae</taxon>
        <taxon>Rhizophagus</taxon>
    </lineage>
</organism>
<protein>
    <submittedName>
        <fullName evidence="1">Uncharacterized protein</fullName>
    </submittedName>
</protein>
<accession>A0A2I1ED79</accession>
<dbReference type="SUPFAM" id="SSF52047">
    <property type="entry name" value="RNI-like"/>
    <property type="match status" value="1"/>
</dbReference>
<dbReference type="InterPro" id="IPR032675">
    <property type="entry name" value="LRR_dom_sf"/>
</dbReference>
<evidence type="ECO:0000313" key="1">
    <source>
        <dbReference type="EMBL" id="PKC60596.1"/>
    </source>
</evidence>
<dbReference type="OrthoDB" id="10301405at2759"/>
<reference evidence="1 2" key="2">
    <citation type="submission" date="2017-10" db="EMBL/GenBank/DDBJ databases">
        <title>Genome analyses suggest a sexual origin of heterokaryosis in a supposedly ancient asexual fungus.</title>
        <authorList>
            <person name="Corradi N."/>
            <person name="Sedzielewska K."/>
            <person name="Noel J."/>
            <person name="Charron P."/>
            <person name="Farinelli L."/>
            <person name="Marton T."/>
            <person name="Kruger M."/>
            <person name="Pelin A."/>
            <person name="Brachmann A."/>
            <person name="Corradi N."/>
        </authorList>
    </citation>
    <scope>NUCLEOTIDE SEQUENCE [LARGE SCALE GENOMIC DNA]</scope>
    <source>
        <strain evidence="1 2">A1</strain>
    </source>
</reference>
<gene>
    <name evidence="1" type="ORF">RhiirA1_467811</name>
</gene>
<sequence length="414" mass="49204">MSKLNGDILYYIFNDLYYSINRKDKQSLHSCLLVNKLWCEVMIPILYGDNSIKFLKDKSTIGANFKKQKLTFNYIRFCKYLDDIYYIFSNRSSLLKEEIYKLFISECSSIKSLCMDMLDYPIYQYPGVNISLSNLYELDCNIKEQNFYHELAQICRSIEKIRILIHEHDELDGLVELIEKQKQIKYICISESGENKKIAQALEKHANSIILFSIAVRTSFLYFLFPKLINLQFLKIYDGPLIHSRSNKLFNNMINESYYDLQILELKYVSLDVVINIIQNTNGNLLKVYITFADDRNQTTKYNQAIHKYCLNIKYVTVNLNTYETLEELENIFIKCHHLEEIDIDGDIFNIYKFLSSIKSAPLTLNKILLPCRYFDDESIKLFSARSKKTLHFDYHDRREMHKFIKYYKIIESY</sequence>
<dbReference type="AlphaFoldDB" id="A0A2I1ED79"/>
<reference evidence="1 2" key="1">
    <citation type="submission" date="2017-10" db="EMBL/GenBank/DDBJ databases">
        <title>Extensive intraspecific genome diversity in a model arbuscular mycorrhizal fungus.</title>
        <authorList>
            <person name="Chen E.C.H."/>
            <person name="Morin E."/>
            <person name="Baudet D."/>
            <person name="Noel J."/>
            <person name="Ndikumana S."/>
            <person name="Charron P."/>
            <person name="St-Onge C."/>
            <person name="Giorgi J."/>
            <person name="Grigoriev I.V."/>
            <person name="Roux C."/>
            <person name="Martin F.M."/>
            <person name="Corradi N."/>
        </authorList>
    </citation>
    <scope>NUCLEOTIDE SEQUENCE [LARGE SCALE GENOMIC DNA]</scope>
    <source>
        <strain evidence="1 2">A1</strain>
    </source>
</reference>
<evidence type="ECO:0000313" key="2">
    <source>
        <dbReference type="Proteomes" id="UP000232688"/>
    </source>
</evidence>
<dbReference type="Proteomes" id="UP000232688">
    <property type="component" value="Unassembled WGS sequence"/>
</dbReference>
<proteinExistence type="predicted"/>
<name>A0A2I1ED79_9GLOM</name>
<dbReference type="VEuPathDB" id="FungiDB:RhiirA1_467811"/>
<comment type="caution">
    <text evidence="1">The sequence shown here is derived from an EMBL/GenBank/DDBJ whole genome shotgun (WGS) entry which is preliminary data.</text>
</comment>
<dbReference type="EMBL" id="LLXH01001123">
    <property type="protein sequence ID" value="PKC60596.1"/>
    <property type="molecule type" value="Genomic_DNA"/>
</dbReference>